<sequence length="1340" mass="151235">MQKEQTGLEGRFIDIGNSKFRSEMPLQRVDSHVFTQLGMRYMDPSRHPNVVTLHAHAIFDMGRTKEAFLLMEYCEKSLVNVLESRGAGFFEEKQVLTIFRDACNAVFAMHCQTPPIAHRDLKAENLLLGSDGLWKLCDFGSISTNHKRFEKPEEMGIEEDNIRKHTTPAYRAPEMWDLFRRELINEKVDIWALGCLLFRICYFKSAFDGESKLQILNGNYRIPDLPKYNTLLTDLIRDMLQSSPDDRPDITQVWFRVNDLLPEGLQKSLPDRPPEMLQHGTDVLAGMPKPANKSSPMPRRSPPPPPSSEAPRNVSSTSNNLRSGESTGPLGAFWSSQHAKGSEFREDKARPKHDEDATDHKSSGTEKIRPDRHPVSHITPQKEHNFQSPHVQKSPQGRSVNRAGELPTKDLNLFPDNLDPNTERLKQSKLEVTPTFQNDAYNAFVAEFNTPTQSPSNNRQKAEKEEMLEAEVEKLKVQLAHVSAEKAEITSKYEKLTAICRSQRQEIQDLKQALAARTPSPIREPSRNLASSGSQTSSTLQKEKIEGTVWELQQGFFDRGSPSPDTQQWQAFPDDPKPQTMPTSNASRSARTRNGQQSNQAAEQSSGANTWGFGTDSFKVSASPKINMPVGEFNNSQRFGESKSTEIGQSDCSMNVGSVLTAGVNSPPRISPSGEFAFGFRPLLSSQSNNQDLFLLAIWYNKVPEETIIWSLNDHQVPEGSRIELTNEGQLILYNSRGQQVWKAETGNERTACAAILDSGNFVLINGASIYIWESFRLPTDTILPGQRLRKGGRLTSRQSDTASTEGRFQLRMQQDGNLVLYSILLPTEVITDAYWATGTNHRDADSELVFDEAGFIYIEDRNKNILNITKRNLGSRQDFYYMARIDEDGVFRHYNHPRRNYAADARSYMPAWSIVQTTPEDMCSAVSGNLGSGACGYNSYCVNIDGRPNCLCPEGYSPLDSLDLRRGCKPNFQLPSCQQNGWESDIASVEFKELNNTDWPFTDYELQTGPEVDKERCKEFCLRDCFCAAAIYNENNCWKKRFPLSNGRQSTAVNRIALIKVPRNNQTTLCPKSKDRSTVVLVVSVLLGSSVFFNFLLLAAISVAIFFIYHKKMLSLQSASTLYGIRRYTYKELEEATGGFSQQLGRGSFGTVYKGVIPSIPKRYIAVKRLDKAEKEGEKEFRRGTVGYFAPEWFRKASITSKVDVYSFGVLLLEMICCMSSVEFAMGDQEEALIDWVYDCYSKKKVNMLVENDEEARNDMKSVERLVMVAIWCIQEDPSLRPSMRKVSQMLEGVADVSVPPRPFILIFRFLKIISHTKMAATLWPLGNSSSDIEPCSWK</sequence>
<evidence type="ECO:0000313" key="16">
    <source>
        <dbReference type="EMBL" id="KAK4411021.1"/>
    </source>
</evidence>
<dbReference type="InterPro" id="IPR001480">
    <property type="entry name" value="Bulb-type_lectin_dom"/>
</dbReference>
<dbReference type="Proteomes" id="UP001289374">
    <property type="component" value="Unassembled WGS sequence"/>
</dbReference>
<keyword evidence="2" id="KW-0723">Serine/threonine-protein kinase</keyword>
<dbReference type="SMART" id="SM00220">
    <property type="entry name" value="S_TKc"/>
    <property type="match status" value="1"/>
</dbReference>
<evidence type="ECO:0000259" key="15">
    <source>
        <dbReference type="PROSITE" id="PS50927"/>
    </source>
</evidence>
<feature type="region of interest" description="Disordered" evidence="12">
    <location>
        <begin position="265"/>
        <end position="419"/>
    </location>
</feature>
<keyword evidence="17" id="KW-1185">Reference proteome</keyword>
<evidence type="ECO:0000256" key="5">
    <source>
        <dbReference type="ARBA" id="ARBA00022741"/>
    </source>
</evidence>
<dbReference type="GO" id="GO:0004674">
    <property type="term" value="F:protein serine/threonine kinase activity"/>
    <property type="evidence" value="ECO:0007669"/>
    <property type="project" value="UniProtKB-KW"/>
</dbReference>
<keyword evidence="3" id="KW-0808">Transferase</keyword>
<dbReference type="Gene3D" id="3.30.200.20">
    <property type="entry name" value="Phosphorylase Kinase, domain 1"/>
    <property type="match status" value="1"/>
</dbReference>
<gene>
    <name evidence="16" type="ORF">Sango_0175100</name>
</gene>
<feature type="domain" description="Bulb-type lectin" evidence="15">
    <location>
        <begin position="661"/>
        <end position="777"/>
    </location>
</feature>
<evidence type="ECO:0000256" key="3">
    <source>
        <dbReference type="ARBA" id="ARBA00022679"/>
    </source>
</evidence>
<evidence type="ECO:0000256" key="12">
    <source>
        <dbReference type="SAM" id="MobiDB-lite"/>
    </source>
</evidence>
<dbReference type="Pfam" id="PF07714">
    <property type="entry name" value="PK_Tyr_Ser-Thr"/>
    <property type="match status" value="1"/>
</dbReference>
<organism evidence="16 17">
    <name type="scientific">Sesamum angolense</name>
    <dbReference type="NCBI Taxonomy" id="2727404"/>
    <lineage>
        <taxon>Eukaryota</taxon>
        <taxon>Viridiplantae</taxon>
        <taxon>Streptophyta</taxon>
        <taxon>Embryophyta</taxon>
        <taxon>Tracheophyta</taxon>
        <taxon>Spermatophyta</taxon>
        <taxon>Magnoliopsida</taxon>
        <taxon>eudicotyledons</taxon>
        <taxon>Gunneridae</taxon>
        <taxon>Pentapetalae</taxon>
        <taxon>asterids</taxon>
        <taxon>lamiids</taxon>
        <taxon>Lamiales</taxon>
        <taxon>Pedaliaceae</taxon>
        <taxon>Sesamum</taxon>
    </lineage>
</organism>
<feature type="compositionally biased region" description="Pro residues" evidence="12">
    <location>
        <begin position="299"/>
        <end position="308"/>
    </location>
</feature>
<dbReference type="SMART" id="SM00108">
    <property type="entry name" value="B_lectin"/>
    <property type="match status" value="1"/>
</dbReference>
<dbReference type="SUPFAM" id="SSF56112">
    <property type="entry name" value="Protein kinase-like (PK-like)"/>
    <property type="match status" value="2"/>
</dbReference>
<evidence type="ECO:0000256" key="7">
    <source>
        <dbReference type="ARBA" id="ARBA00022840"/>
    </source>
</evidence>
<feature type="region of interest" description="Disordered" evidence="12">
    <location>
        <begin position="555"/>
        <end position="612"/>
    </location>
</feature>
<feature type="domain" description="Protein kinase" evidence="14">
    <location>
        <begin position="925"/>
        <end position="1306"/>
    </location>
</feature>
<dbReference type="Gene3D" id="1.10.510.10">
    <property type="entry name" value="Transferase(Phosphotransferase) domain 1"/>
    <property type="match status" value="2"/>
</dbReference>
<dbReference type="InterPro" id="IPR011009">
    <property type="entry name" value="Kinase-like_dom_sf"/>
</dbReference>
<keyword evidence="13" id="KW-0472">Membrane</keyword>
<dbReference type="PROSITE" id="PS00107">
    <property type="entry name" value="PROTEIN_KINASE_ATP"/>
    <property type="match status" value="1"/>
</dbReference>
<dbReference type="Pfam" id="PF00069">
    <property type="entry name" value="Pkinase"/>
    <property type="match status" value="1"/>
</dbReference>
<dbReference type="PROSITE" id="PS00108">
    <property type="entry name" value="PROTEIN_KINASE_ST"/>
    <property type="match status" value="1"/>
</dbReference>
<keyword evidence="13" id="KW-0812">Transmembrane</keyword>
<dbReference type="InterPro" id="IPR017441">
    <property type="entry name" value="Protein_kinase_ATP_BS"/>
</dbReference>
<dbReference type="GO" id="GO:0005524">
    <property type="term" value="F:ATP binding"/>
    <property type="evidence" value="ECO:0007669"/>
    <property type="project" value="UniProtKB-UniRule"/>
</dbReference>
<dbReference type="InterPro" id="IPR036426">
    <property type="entry name" value="Bulb-type_lectin_dom_sf"/>
</dbReference>
<proteinExistence type="predicted"/>
<dbReference type="Pfam" id="PF01453">
    <property type="entry name" value="B_lectin"/>
    <property type="match status" value="1"/>
</dbReference>
<comment type="caution">
    <text evidence="16">The sequence shown here is derived from an EMBL/GenBank/DDBJ whole genome shotgun (WGS) entry which is preliminary data.</text>
</comment>
<evidence type="ECO:0000259" key="14">
    <source>
        <dbReference type="PROSITE" id="PS50011"/>
    </source>
</evidence>
<dbReference type="PROSITE" id="PS50011">
    <property type="entry name" value="PROTEIN_KINASE_DOM"/>
    <property type="match status" value="2"/>
</dbReference>
<dbReference type="GO" id="GO:0005737">
    <property type="term" value="C:cytoplasm"/>
    <property type="evidence" value="ECO:0007669"/>
    <property type="project" value="TreeGrafter"/>
</dbReference>
<feature type="compositionally biased region" description="Basic and acidic residues" evidence="12">
    <location>
        <begin position="340"/>
        <end position="385"/>
    </location>
</feature>
<evidence type="ECO:0000256" key="10">
    <source>
        <dbReference type="ARBA" id="ARBA00048679"/>
    </source>
</evidence>
<dbReference type="PANTHER" id="PTHR22967">
    <property type="entry name" value="SERINE/THREONINE PROTEIN KINASE"/>
    <property type="match status" value="1"/>
</dbReference>
<dbReference type="CDD" id="cd00054">
    <property type="entry name" value="EGF_CA"/>
    <property type="match status" value="1"/>
</dbReference>
<dbReference type="Gene3D" id="2.90.10.10">
    <property type="entry name" value="Bulb-type lectin domain"/>
    <property type="match status" value="1"/>
</dbReference>
<evidence type="ECO:0000256" key="9">
    <source>
        <dbReference type="ARBA" id="ARBA00047899"/>
    </source>
</evidence>
<dbReference type="EC" id="2.7.11.1" evidence="1"/>
<evidence type="ECO:0000256" key="13">
    <source>
        <dbReference type="SAM" id="Phobius"/>
    </source>
</evidence>
<dbReference type="Gene3D" id="2.90.10.30">
    <property type="match status" value="1"/>
</dbReference>
<dbReference type="PROSITE" id="PS50927">
    <property type="entry name" value="BULB_LECTIN"/>
    <property type="match status" value="1"/>
</dbReference>
<feature type="compositionally biased region" description="Polar residues" evidence="12">
    <location>
        <begin position="313"/>
        <end position="326"/>
    </location>
</feature>
<dbReference type="FunFam" id="2.90.10.10:FF:000026">
    <property type="entry name" value="Serine/threonine-protein kinase"/>
    <property type="match status" value="1"/>
</dbReference>
<name>A0AAE2C6P2_9LAMI</name>
<feature type="compositionally biased region" description="Polar residues" evidence="12">
    <location>
        <begin position="528"/>
        <end position="540"/>
    </location>
</feature>
<dbReference type="CDD" id="cd01098">
    <property type="entry name" value="PAN_AP_plant"/>
    <property type="match status" value="1"/>
</dbReference>
<dbReference type="EMBL" id="JACGWL010000001">
    <property type="protein sequence ID" value="KAK4411021.1"/>
    <property type="molecule type" value="Genomic_DNA"/>
</dbReference>
<evidence type="ECO:0000313" key="17">
    <source>
        <dbReference type="Proteomes" id="UP001289374"/>
    </source>
</evidence>
<comment type="catalytic activity">
    <reaction evidence="9">
        <text>L-threonyl-[protein] + ATP = O-phospho-L-threonyl-[protein] + ADP + H(+)</text>
        <dbReference type="Rhea" id="RHEA:46608"/>
        <dbReference type="Rhea" id="RHEA-COMP:11060"/>
        <dbReference type="Rhea" id="RHEA-COMP:11605"/>
        <dbReference type="ChEBI" id="CHEBI:15378"/>
        <dbReference type="ChEBI" id="CHEBI:30013"/>
        <dbReference type="ChEBI" id="CHEBI:30616"/>
        <dbReference type="ChEBI" id="CHEBI:61977"/>
        <dbReference type="ChEBI" id="CHEBI:456216"/>
        <dbReference type="EC" id="2.7.11.1"/>
    </reaction>
</comment>
<dbReference type="InterPro" id="IPR001245">
    <property type="entry name" value="Ser-Thr/Tyr_kinase_cat_dom"/>
</dbReference>
<dbReference type="FunFam" id="2.90.10.30:FF:000001">
    <property type="entry name" value="Serine/threonine-protein kinase"/>
    <property type="match status" value="1"/>
</dbReference>
<reference evidence="16" key="1">
    <citation type="submission" date="2020-06" db="EMBL/GenBank/DDBJ databases">
        <authorList>
            <person name="Li T."/>
            <person name="Hu X."/>
            <person name="Zhang T."/>
            <person name="Song X."/>
            <person name="Zhang H."/>
            <person name="Dai N."/>
            <person name="Sheng W."/>
            <person name="Hou X."/>
            <person name="Wei L."/>
        </authorList>
    </citation>
    <scope>NUCLEOTIDE SEQUENCE</scope>
    <source>
        <strain evidence="16">K16</strain>
        <tissue evidence="16">Leaf</tissue>
    </source>
</reference>
<feature type="binding site" evidence="11">
    <location>
        <position position="1169"/>
    </location>
    <ligand>
        <name>ATP</name>
        <dbReference type="ChEBI" id="CHEBI:30616"/>
    </ligand>
</feature>
<comment type="catalytic activity">
    <reaction evidence="10">
        <text>L-seryl-[protein] + ATP = O-phospho-L-seryl-[protein] + ADP + H(+)</text>
        <dbReference type="Rhea" id="RHEA:17989"/>
        <dbReference type="Rhea" id="RHEA-COMP:9863"/>
        <dbReference type="Rhea" id="RHEA-COMP:11604"/>
        <dbReference type="ChEBI" id="CHEBI:15378"/>
        <dbReference type="ChEBI" id="CHEBI:29999"/>
        <dbReference type="ChEBI" id="CHEBI:30616"/>
        <dbReference type="ChEBI" id="CHEBI:83421"/>
        <dbReference type="ChEBI" id="CHEBI:456216"/>
        <dbReference type="EC" id="2.7.11.1"/>
    </reaction>
</comment>
<reference evidence="16" key="2">
    <citation type="journal article" date="2024" name="Plant">
        <title>Genomic evolution and insights into agronomic trait innovations of Sesamum species.</title>
        <authorList>
            <person name="Miao H."/>
            <person name="Wang L."/>
            <person name="Qu L."/>
            <person name="Liu H."/>
            <person name="Sun Y."/>
            <person name="Le M."/>
            <person name="Wang Q."/>
            <person name="Wei S."/>
            <person name="Zheng Y."/>
            <person name="Lin W."/>
            <person name="Duan Y."/>
            <person name="Cao H."/>
            <person name="Xiong S."/>
            <person name="Wang X."/>
            <person name="Wei L."/>
            <person name="Li C."/>
            <person name="Ma Q."/>
            <person name="Ju M."/>
            <person name="Zhao R."/>
            <person name="Li G."/>
            <person name="Mu C."/>
            <person name="Tian Q."/>
            <person name="Mei H."/>
            <person name="Zhang T."/>
            <person name="Gao T."/>
            <person name="Zhang H."/>
        </authorList>
    </citation>
    <scope>NUCLEOTIDE SEQUENCE</scope>
    <source>
        <strain evidence="16">K16</strain>
    </source>
</reference>
<feature type="region of interest" description="Disordered" evidence="12">
    <location>
        <begin position="512"/>
        <end position="542"/>
    </location>
</feature>
<keyword evidence="13" id="KW-1133">Transmembrane helix</keyword>
<dbReference type="PANTHER" id="PTHR22967:SF57">
    <property type="entry name" value="AUXILIN, ISOFORM A-RELATED"/>
    <property type="match status" value="1"/>
</dbReference>
<evidence type="ECO:0000256" key="4">
    <source>
        <dbReference type="ARBA" id="ARBA00022729"/>
    </source>
</evidence>
<feature type="transmembrane region" description="Helical" evidence="13">
    <location>
        <begin position="1080"/>
        <end position="1110"/>
    </location>
</feature>
<evidence type="ECO:0000256" key="11">
    <source>
        <dbReference type="PROSITE-ProRule" id="PRU10141"/>
    </source>
</evidence>
<dbReference type="InterPro" id="IPR000719">
    <property type="entry name" value="Prot_kinase_dom"/>
</dbReference>
<dbReference type="CDD" id="cd00028">
    <property type="entry name" value="B_lectin"/>
    <property type="match status" value="1"/>
</dbReference>
<accession>A0AAE2C6P2</accession>
<feature type="domain" description="Protein kinase" evidence="14">
    <location>
        <begin position="1"/>
        <end position="261"/>
    </location>
</feature>
<feature type="compositionally biased region" description="Polar residues" evidence="12">
    <location>
        <begin position="580"/>
        <end position="609"/>
    </location>
</feature>
<keyword evidence="5 11" id="KW-0547">Nucleotide-binding</keyword>
<feature type="compositionally biased region" description="Polar residues" evidence="12">
    <location>
        <begin position="386"/>
        <end position="399"/>
    </location>
</feature>
<evidence type="ECO:0000256" key="6">
    <source>
        <dbReference type="ARBA" id="ARBA00022777"/>
    </source>
</evidence>
<keyword evidence="6 16" id="KW-0418">Kinase</keyword>
<keyword evidence="4" id="KW-0732">Signal</keyword>
<dbReference type="InterPro" id="IPR008271">
    <property type="entry name" value="Ser/Thr_kinase_AS"/>
</dbReference>
<protein>
    <recommendedName>
        <fullName evidence="1">non-specific serine/threonine protein kinase</fullName>
        <ecNumber evidence="1">2.7.11.1</ecNumber>
    </recommendedName>
</protein>
<evidence type="ECO:0000256" key="8">
    <source>
        <dbReference type="ARBA" id="ARBA00023180"/>
    </source>
</evidence>
<keyword evidence="7 11" id="KW-0067">ATP-binding</keyword>
<dbReference type="SUPFAM" id="SSF51110">
    <property type="entry name" value="alpha-D-mannose-specific plant lectins"/>
    <property type="match status" value="2"/>
</dbReference>
<evidence type="ECO:0000256" key="1">
    <source>
        <dbReference type="ARBA" id="ARBA00012513"/>
    </source>
</evidence>
<evidence type="ECO:0000256" key="2">
    <source>
        <dbReference type="ARBA" id="ARBA00022527"/>
    </source>
</evidence>
<keyword evidence="8" id="KW-0325">Glycoprotein</keyword>